<name>A0AA51RUA3_9GAMM</name>
<sequence length="177" mass="19366">MERKMVVTQSDCPARLVPAGTKITIPKNTFVTITQALGGNYTVSVNGNMARIDGTDAAAIGYQAQEFNFEAPADGQISEEQVWEALKTIFDPEIPVNLVDLGLIYKVSIDQATKKVIIDMTLTAPGCGMGPVLVSDVKYRVNKVPHVADVEVELVFDPPWSREMMSEEAQLETGLFF</sequence>
<dbReference type="EMBL" id="CP133548">
    <property type="protein sequence ID" value="WMS87599.1"/>
    <property type="molecule type" value="Genomic_DNA"/>
</dbReference>
<dbReference type="Gene3D" id="3.30.300.130">
    <property type="entry name" value="Fe-S cluster assembly (FSCA)"/>
    <property type="match status" value="1"/>
</dbReference>
<evidence type="ECO:0000259" key="1">
    <source>
        <dbReference type="Pfam" id="PF01883"/>
    </source>
</evidence>
<evidence type="ECO:0000313" key="2">
    <source>
        <dbReference type="EMBL" id="WMS87599.1"/>
    </source>
</evidence>
<dbReference type="NCBIfam" id="TIGR03406">
    <property type="entry name" value="FeS_long_SufT"/>
    <property type="match status" value="1"/>
</dbReference>
<reference evidence="2 3" key="1">
    <citation type="submission" date="2023-08" db="EMBL/GenBank/DDBJ databases">
        <title>Pleionea litopenaei sp. nov., isolated from stomach of juvenile Litopenaeus vannamei.</title>
        <authorList>
            <person name="Rho A.M."/>
            <person name="Hwang C.Y."/>
        </authorList>
    </citation>
    <scope>NUCLEOTIDE SEQUENCE [LARGE SCALE GENOMIC DNA]</scope>
    <source>
        <strain evidence="2 3">HL-JVS1</strain>
    </source>
</reference>
<gene>
    <name evidence="2" type="primary">sufT</name>
    <name evidence="2" type="ORF">Q9312_01425</name>
</gene>
<dbReference type="AlphaFoldDB" id="A0AA51RUA3"/>
<accession>A0AA51RUA3</accession>
<dbReference type="InterPro" id="IPR002744">
    <property type="entry name" value="MIP18-like"/>
</dbReference>
<dbReference type="InterPro" id="IPR034904">
    <property type="entry name" value="FSCA_dom_sf"/>
</dbReference>
<dbReference type="SUPFAM" id="SSF117916">
    <property type="entry name" value="Fe-S cluster assembly (FSCA) domain-like"/>
    <property type="match status" value="1"/>
</dbReference>
<dbReference type="PANTHER" id="PTHR42831:SF1">
    <property type="entry name" value="FE-S PROTEIN MATURATION AUXILIARY FACTOR YITW"/>
    <property type="match status" value="1"/>
</dbReference>
<protein>
    <submittedName>
        <fullName evidence="2">Fe-S cluster assembly protein SufT</fullName>
    </submittedName>
</protein>
<proteinExistence type="predicted"/>
<dbReference type="PANTHER" id="PTHR42831">
    <property type="entry name" value="FE-S PROTEIN MATURATION AUXILIARY FACTOR YITW"/>
    <property type="match status" value="1"/>
</dbReference>
<organism evidence="2 3">
    <name type="scientific">Pleionea litopenaei</name>
    <dbReference type="NCBI Taxonomy" id="3070815"/>
    <lineage>
        <taxon>Bacteria</taxon>
        <taxon>Pseudomonadati</taxon>
        <taxon>Pseudomonadota</taxon>
        <taxon>Gammaproteobacteria</taxon>
        <taxon>Oceanospirillales</taxon>
        <taxon>Pleioneaceae</taxon>
        <taxon>Pleionea</taxon>
    </lineage>
</organism>
<dbReference type="InterPro" id="IPR052339">
    <property type="entry name" value="Fe-S_Maturation_MIP18"/>
</dbReference>
<dbReference type="Pfam" id="PF01883">
    <property type="entry name" value="FeS_assembly_P"/>
    <property type="match status" value="1"/>
</dbReference>
<dbReference type="KEGG" id="plei:Q9312_01425"/>
<dbReference type="RefSeq" id="WP_309202738.1">
    <property type="nucleotide sequence ID" value="NZ_CP133548.1"/>
</dbReference>
<keyword evidence="3" id="KW-1185">Reference proteome</keyword>
<evidence type="ECO:0000313" key="3">
    <source>
        <dbReference type="Proteomes" id="UP001239782"/>
    </source>
</evidence>
<feature type="domain" description="MIP18 family-like" evidence="1">
    <location>
        <begin position="79"/>
        <end position="153"/>
    </location>
</feature>
<dbReference type="Proteomes" id="UP001239782">
    <property type="component" value="Chromosome"/>
</dbReference>
<dbReference type="InterPro" id="IPR017776">
    <property type="entry name" value="FeS_assembly_SufT_put"/>
</dbReference>